<gene>
    <name evidence="9" type="ORF">VTL71DRAFT_13556</name>
</gene>
<feature type="domain" description="RSE1/DDB1/CPSF1 first beta-propeller" evidence="7">
    <location>
        <begin position="12"/>
        <end position="373"/>
    </location>
</feature>
<name>A0ABR4CKT8_9HELO</name>
<dbReference type="Pfam" id="PF03178">
    <property type="entry name" value="CPSF_A"/>
    <property type="match status" value="1"/>
</dbReference>
<evidence type="ECO:0000259" key="7">
    <source>
        <dbReference type="Pfam" id="PF10433"/>
    </source>
</evidence>
<accession>A0ABR4CKT8</accession>
<organism evidence="9 10">
    <name type="scientific">Oculimacula yallundae</name>
    <dbReference type="NCBI Taxonomy" id="86028"/>
    <lineage>
        <taxon>Eukaryota</taxon>
        <taxon>Fungi</taxon>
        <taxon>Dikarya</taxon>
        <taxon>Ascomycota</taxon>
        <taxon>Pezizomycotina</taxon>
        <taxon>Leotiomycetes</taxon>
        <taxon>Helotiales</taxon>
        <taxon>Ploettnerulaceae</taxon>
        <taxon>Oculimacula</taxon>
    </lineage>
</organism>
<dbReference type="Gene3D" id="2.130.10.10">
    <property type="entry name" value="YVTN repeat-like/Quinoprotein amine dehydrogenase"/>
    <property type="match status" value="3"/>
</dbReference>
<dbReference type="Pfam" id="PF10433">
    <property type="entry name" value="Beta-prop_RSE1_1st"/>
    <property type="match status" value="1"/>
</dbReference>
<evidence type="ECO:0000256" key="3">
    <source>
        <dbReference type="ARBA" id="ARBA00014577"/>
    </source>
</evidence>
<dbReference type="InterPro" id="IPR050358">
    <property type="entry name" value="RSE1/DDB1/CFT1"/>
</dbReference>
<comment type="caution">
    <text evidence="9">The sequence shown here is derived from an EMBL/GenBank/DDBJ whole genome shotgun (WGS) entry which is preliminary data.</text>
</comment>
<dbReference type="InterPro" id="IPR004871">
    <property type="entry name" value="RSE1/DDB1/CPSF1_C"/>
</dbReference>
<sequence>MSYLAPIHRPSSVRYAIKLCLLDAEQECLVLGKGNRIEIWTQTEEGLVMQSSKPIYGRISMLAKIRPEGSPRDMLFVGTTRFQYIILEYNKETNDLELRQSFQDVQEKHLRDSQSRDLCLVDPTGKYVVLELFEGILTCNKIFKPRRGKTGFLEEKFDPIRISEFKVRATTFLYTETKQPKIAFLYEAGTGGDVRLATYRLVDEKLGWSRFDTSRQRENELGNLDESASHLIPIPKNSGQKRYIVRNATVTKAHLGGVVIVGETKFTYLDDESKAVIEYTLPSPTIFVAWVAYDELRYLLGDSYGNIHVMTILCQDAEVIGMDLKNLGHISKPTVMVDLGDGIFFIGSHEGNSQVVKIDLEDIEWSITLLQTLDNVAPILDFEVMDLGNRDGEAQSNEYSTGQARLVTGSGAFENGSLRSVRSGVGLKDLGILVDDLEDIRGVFALRSTDQSQFDDLLIVSFPTETRIFTFDGQEIEEVDSFRNLQMDGQTLLAMNLPDGMILQVTEASVTISGPGPSNGAAEWKPPPGKSVTDASANAGHILVSASGTVLVSLDIKQGLKEVASWTLKQGNEIACVHVPSSISGIGFVGFWKTGTVSVLDLSNLEVIFSENLSRKNNASIPRHIVLAQILPENSFGPTLFVAMEDGVVLTFNVDKLSHHLFGRKSIILGTQHAQFYVLPRKGGLSNVLATCEHPSLIYGSEGRINYAAVTADDATSACSFNSELFPNSVVVATSTNLKISEIDTERRTHVRTLPMDRTVRRIAYSPAERAFGIGCIKRQLFKGEEEIISTFALVEDMSFGQVGEPYVLEDPNGPEMIECIMRTELPSSRLGEKGEPELVERFVLGTSFLDAETPDQNVKGRILVLGIDDTRSPYLVSSLNLKAGCRRVAMLDGKIVAALTKTVVVYQFEETSERSGDFTKLATFRSTTVPIDLSVSGNTIAVADMMQSVSIVEFIPGKEGLSDKLEMVAKDYQACWTTAVTDIEEDSWLEADHDGNLLILERDVNGVTLEDRKRMRVTSEMNLGEQVNVIRKINIEPTPNAMIVPKAFLGTTEGSIYLYSTILPASQDILMRLQEQMAAHVITVGELDFKLYRAFKTAERETSEPFRFVDGELIERFLDLDVDLQETICQGLGPSVEDVRNMIEELKKSQ</sequence>
<evidence type="ECO:0000256" key="2">
    <source>
        <dbReference type="ARBA" id="ARBA00007453"/>
    </source>
</evidence>
<keyword evidence="10" id="KW-1185">Reference proteome</keyword>
<evidence type="ECO:0000256" key="4">
    <source>
        <dbReference type="ARBA" id="ARBA00023242"/>
    </source>
</evidence>
<dbReference type="InterPro" id="IPR058543">
    <property type="entry name" value="Beta-prop_RSE1/DDB1/CPSF1_2nd"/>
</dbReference>
<feature type="domain" description="RSE1/DDB1/CPSF1 C-terminal" evidence="6">
    <location>
        <begin position="791"/>
        <end position="1120"/>
    </location>
</feature>
<evidence type="ECO:0000259" key="8">
    <source>
        <dbReference type="Pfam" id="PF23726"/>
    </source>
</evidence>
<evidence type="ECO:0000256" key="5">
    <source>
        <dbReference type="SAM" id="MobiDB-lite"/>
    </source>
</evidence>
<dbReference type="InterPro" id="IPR015943">
    <property type="entry name" value="WD40/YVTN_repeat-like_dom_sf"/>
</dbReference>
<keyword evidence="4" id="KW-0539">Nucleus</keyword>
<dbReference type="InterPro" id="IPR011047">
    <property type="entry name" value="Quinoprotein_ADH-like_sf"/>
</dbReference>
<dbReference type="Pfam" id="PF23726">
    <property type="entry name" value="Beta-prop_RSE1_2nd"/>
    <property type="match status" value="1"/>
</dbReference>
<dbReference type="Gene3D" id="1.10.150.910">
    <property type="match status" value="1"/>
</dbReference>
<feature type="region of interest" description="Disordered" evidence="5">
    <location>
        <begin position="514"/>
        <end position="533"/>
    </location>
</feature>
<evidence type="ECO:0000313" key="9">
    <source>
        <dbReference type="EMBL" id="KAL2070530.1"/>
    </source>
</evidence>
<dbReference type="PANTHER" id="PTHR10644">
    <property type="entry name" value="DNA REPAIR/RNA PROCESSING CPSF FAMILY"/>
    <property type="match status" value="1"/>
</dbReference>
<dbReference type="InterPro" id="IPR018846">
    <property type="entry name" value="Beta-prop_RSE1/DDB1/CPSF1_1st"/>
</dbReference>
<comment type="subcellular location">
    <subcellularLocation>
        <location evidence="1">Nucleus</location>
    </subcellularLocation>
</comment>
<dbReference type="EMBL" id="JAZHXI010000006">
    <property type="protein sequence ID" value="KAL2070530.1"/>
    <property type="molecule type" value="Genomic_DNA"/>
</dbReference>
<dbReference type="Proteomes" id="UP001595075">
    <property type="component" value="Unassembled WGS sequence"/>
</dbReference>
<feature type="domain" description="RSE1/DDB1/CPSF1 second beta-propeller" evidence="8">
    <location>
        <begin position="436"/>
        <end position="742"/>
    </location>
</feature>
<protein>
    <recommendedName>
        <fullName evidence="3">DNA damage-binding protein 1</fullName>
    </recommendedName>
</protein>
<evidence type="ECO:0000313" key="10">
    <source>
        <dbReference type="Proteomes" id="UP001595075"/>
    </source>
</evidence>
<reference evidence="9 10" key="1">
    <citation type="journal article" date="2024" name="Commun. Biol.">
        <title>Comparative genomic analysis of thermophilic fungi reveals convergent evolutionary adaptations and gene losses.</title>
        <authorList>
            <person name="Steindorff A.S."/>
            <person name="Aguilar-Pontes M.V."/>
            <person name="Robinson A.J."/>
            <person name="Andreopoulos B."/>
            <person name="LaButti K."/>
            <person name="Kuo A."/>
            <person name="Mondo S."/>
            <person name="Riley R."/>
            <person name="Otillar R."/>
            <person name="Haridas S."/>
            <person name="Lipzen A."/>
            <person name="Grimwood J."/>
            <person name="Schmutz J."/>
            <person name="Clum A."/>
            <person name="Reid I.D."/>
            <person name="Moisan M.C."/>
            <person name="Butler G."/>
            <person name="Nguyen T.T.M."/>
            <person name="Dewar K."/>
            <person name="Conant G."/>
            <person name="Drula E."/>
            <person name="Henrissat B."/>
            <person name="Hansel C."/>
            <person name="Singer S."/>
            <person name="Hutchinson M.I."/>
            <person name="de Vries R.P."/>
            <person name="Natvig D.O."/>
            <person name="Powell A.J."/>
            <person name="Tsang A."/>
            <person name="Grigoriev I.V."/>
        </authorList>
    </citation>
    <scope>NUCLEOTIDE SEQUENCE [LARGE SCALE GENOMIC DNA]</scope>
    <source>
        <strain evidence="9 10">CBS 494.80</strain>
    </source>
</reference>
<evidence type="ECO:0000256" key="1">
    <source>
        <dbReference type="ARBA" id="ARBA00004123"/>
    </source>
</evidence>
<evidence type="ECO:0000259" key="6">
    <source>
        <dbReference type="Pfam" id="PF03178"/>
    </source>
</evidence>
<dbReference type="SUPFAM" id="SSF50998">
    <property type="entry name" value="Quinoprotein alcohol dehydrogenase-like"/>
    <property type="match status" value="1"/>
</dbReference>
<proteinExistence type="inferred from homology"/>
<comment type="similarity">
    <text evidence="2">Belongs to the DDB1 family.</text>
</comment>